<evidence type="ECO:0000256" key="7">
    <source>
        <dbReference type="ARBA" id="ARBA00023180"/>
    </source>
</evidence>
<dbReference type="GO" id="GO:0098552">
    <property type="term" value="C:side of membrane"/>
    <property type="evidence" value="ECO:0007669"/>
    <property type="project" value="UniProtKB-KW"/>
</dbReference>
<dbReference type="GO" id="GO:0045202">
    <property type="term" value="C:synapse"/>
    <property type="evidence" value="ECO:0007669"/>
    <property type="project" value="GOC"/>
</dbReference>
<protein>
    <recommendedName>
        <fullName evidence="10">UPAR/Ly6 domain-containing protein</fullName>
    </recommendedName>
</protein>
<keyword evidence="3" id="KW-0336">GPI-anchor</keyword>
<dbReference type="Gene3D" id="2.10.60.10">
    <property type="entry name" value="CD59"/>
    <property type="match status" value="1"/>
</dbReference>
<accession>A0A8C6I1G8</accession>
<evidence type="ECO:0000256" key="9">
    <source>
        <dbReference type="SAM" id="SignalP"/>
    </source>
</evidence>
<evidence type="ECO:0000256" key="8">
    <source>
        <dbReference type="ARBA" id="ARBA00023288"/>
    </source>
</evidence>
<name>A0A8C6I1G8_MUSSI</name>
<evidence type="ECO:0000256" key="4">
    <source>
        <dbReference type="ARBA" id="ARBA00022729"/>
    </source>
</evidence>
<dbReference type="GO" id="GO:0030550">
    <property type="term" value="F:acetylcholine receptor inhibitor activity"/>
    <property type="evidence" value="ECO:0007669"/>
    <property type="project" value="TreeGrafter"/>
</dbReference>
<keyword evidence="6" id="KW-1015">Disulfide bond</keyword>
<reference evidence="11" key="2">
    <citation type="submission" date="2025-09" db="UniProtKB">
        <authorList>
            <consortium name="Ensembl"/>
        </authorList>
    </citation>
    <scope>IDENTIFICATION</scope>
</reference>
<dbReference type="Pfam" id="PF00021">
    <property type="entry name" value="UPAR_LY6"/>
    <property type="match status" value="1"/>
</dbReference>
<dbReference type="GO" id="GO:0005886">
    <property type="term" value="C:plasma membrane"/>
    <property type="evidence" value="ECO:0007669"/>
    <property type="project" value="UniProtKB-SubCell"/>
</dbReference>
<dbReference type="SMART" id="SM00134">
    <property type="entry name" value="LU"/>
    <property type="match status" value="1"/>
</dbReference>
<dbReference type="PANTHER" id="PTHR32217:SF3">
    <property type="entry name" value="LYMPHOCYTE ANTIGEN 6S"/>
    <property type="match status" value="1"/>
</dbReference>
<dbReference type="Ensembl" id="ENSMSIT00000038258.1">
    <property type="protein sequence ID" value="ENSMSIP00000030395.1"/>
    <property type="gene ID" value="ENSMSIG00000025403.1"/>
</dbReference>
<evidence type="ECO:0000256" key="1">
    <source>
        <dbReference type="ARBA" id="ARBA00004609"/>
    </source>
</evidence>
<evidence type="ECO:0000256" key="6">
    <source>
        <dbReference type="ARBA" id="ARBA00023157"/>
    </source>
</evidence>
<dbReference type="CDD" id="cd23541">
    <property type="entry name" value="TFP_LU_ECD_Ly6A_like"/>
    <property type="match status" value="1"/>
</dbReference>
<evidence type="ECO:0000256" key="5">
    <source>
        <dbReference type="ARBA" id="ARBA00023136"/>
    </source>
</evidence>
<dbReference type="AlphaFoldDB" id="A0A8C6I1G8"/>
<dbReference type="PANTHER" id="PTHR32217">
    <property type="entry name" value="LYMPHOCYTE ANTIGEN 6H"/>
    <property type="match status" value="1"/>
</dbReference>
<dbReference type="FunFam" id="2.10.60.10:FF:000003">
    <property type="entry name" value="lymphocyte antigen 6E isoform X1"/>
    <property type="match status" value="1"/>
</dbReference>
<dbReference type="GO" id="GO:0095500">
    <property type="term" value="P:acetylcholine receptor signaling pathway"/>
    <property type="evidence" value="ECO:0007669"/>
    <property type="project" value="TreeGrafter"/>
</dbReference>
<dbReference type="Proteomes" id="UP000694415">
    <property type="component" value="Unplaced"/>
</dbReference>
<dbReference type="InterPro" id="IPR045860">
    <property type="entry name" value="Snake_toxin-like_sf"/>
</dbReference>
<keyword evidence="2" id="KW-1003">Cell membrane</keyword>
<evidence type="ECO:0000313" key="12">
    <source>
        <dbReference type="Proteomes" id="UP000694415"/>
    </source>
</evidence>
<dbReference type="GeneTree" id="ENSGT00940000154560"/>
<evidence type="ECO:0000256" key="2">
    <source>
        <dbReference type="ARBA" id="ARBA00022475"/>
    </source>
</evidence>
<evidence type="ECO:0000259" key="10">
    <source>
        <dbReference type="SMART" id="SM00134"/>
    </source>
</evidence>
<dbReference type="InterPro" id="IPR016054">
    <property type="entry name" value="LY6_UPA_recep-like"/>
</dbReference>
<dbReference type="GO" id="GO:0033130">
    <property type="term" value="F:acetylcholine receptor binding"/>
    <property type="evidence" value="ECO:0007669"/>
    <property type="project" value="TreeGrafter"/>
</dbReference>
<feature type="signal peptide" evidence="9">
    <location>
        <begin position="1"/>
        <end position="26"/>
    </location>
</feature>
<reference evidence="11" key="1">
    <citation type="submission" date="2025-08" db="UniProtKB">
        <authorList>
            <consortium name="Ensembl"/>
        </authorList>
    </citation>
    <scope>IDENTIFICATION</scope>
</reference>
<feature type="chain" id="PRO_5034595959" description="UPAR/Ly6 domain-containing protein" evidence="9">
    <location>
        <begin position="27"/>
        <end position="167"/>
    </location>
</feature>
<evidence type="ECO:0000313" key="11">
    <source>
        <dbReference type="Ensembl" id="ENSMSIP00000030395.1"/>
    </source>
</evidence>
<keyword evidence="4 9" id="KW-0732">Signal</keyword>
<proteinExistence type="predicted"/>
<dbReference type="InterPro" id="IPR051445">
    <property type="entry name" value="LY6H/LY6L_nAChR_modulators"/>
</dbReference>
<organism evidence="11 12">
    <name type="scientific">Mus spicilegus</name>
    <name type="common">Mound-building mouse</name>
    <dbReference type="NCBI Taxonomy" id="10103"/>
    <lineage>
        <taxon>Eukaryota</taxon>
        <taxon>Metazoa</taxon>
        <taxon>Chordata</taxon>
        <taxon>Craniata</taxon>
        <taxon>Vertebrata</taxon>
        <taxon>Euteleostomi</taxon>
        <taxon>Mammalia</taxon>
        <taxon>Eutheria</taxon>
        <taxon>Euarchontoglires</taxon>
        <taxon>Glires</taxon>
        <taxon>Rodentia</taxon>
        <taxon>Myomorpha</taxon>
        <taxon>Muroidea</taxon>
        <taxon>Muridae</taxon>
        <taxon>Murinae</taxon>
        <taxon>Mus</taxon>
        <taxon>Mus</taxon>
    </lineage>
</organism>
<dbReference type="SUPFAM" id="SSF57302">
    <property type="entry name" value="Snake toxin-like"/>
    <property type="match status" value="1"/>
</dbReference>
<keyword evidence="12" id="KW-1185">Reference proteome</keyword>
<feature type="domain" description="UPAR/Ly6" evidence="10">
    <location>
        <begin position="27"/>
        <end position="120"/>
    </location>
</feature>
<keyword evidence="5" id="KW-0472">Membrane</keyword>
<keyword evidence="8" id="KW-0449">Lipoprotein</keyword>
<keyword evidence="7" id="KW-0325">Glycoprotein</keyword>
<evidence type="ECO:0000256" key="3">
    <source>
        <dbReference type="ARBA" id="ARBA00022622"/>
    </source>
</evidence>
<sequence>MDNSHTTKSCVLILLLVLLFAKRAQGLECYHCIGVPLETSCKSLPCHHPDGFCIAQEAEIIMDSHRSKVKNNLCLPICPTNLENTEFLRTAFNFNVNTSCCKEDLCNAAVPTGGSTWTITWAGHVQPGLSPPADFAGMALPTTSTLVLLSSFAATTYWSTLVMIYQF</sequence>
<comment type="subcellular location">
    <subcellularLocation>
        <location evidence="1">Cell membrane</location>
        <topology evidence="1">Lipid-anchor</topology>
        <topology evidence="1">GPI-anchor</topology>
    </subcellularLocation>
</comment>